<organism evidence="4 5">
    <name type="scientific">Batrachochytrium salamandrivorans</name>
    <dbReference type="NCBI Taxonomy" id="1357716"/>
    <lineage>
        <taxon>Eukaryota</taxon>
        <taxon>Fungi</taxon>
        <taxon>Fungi incertae sedis</taxon>
        <taxon>Chytridiomycota</taxon>
        <taxon>Chytridiomycota incertae sedis</taxon>
        <taxon>Chytridiomycetes</taxon>
        <taxon>Rhizophydiales</taxon>
        <taxon>Rhizophydiales incertae sedis</taxon>
        <taxon>Batrachochytrium</taxon>
    </lineage>
</organism>
<name>A0ABQ8F9T1_9FUNG</name>
<dbReference type="InterPro" id="IPR006139">
    <property type="entry name" value="D-isomer_2_OHA_DH_cat_dom"/>
</dbReference>
<dbReference type="Pfam" id="PF00389">
    <property type="entry name" value="2-Hacid_dh"/>
    <property type="match status" value="1"/>
</dbReference>
<dbReference type="CDD" id="cd00038">
    <property type="entry name" value="CAP_ED"/>
    <property type="match status" value="1"/>
</dbReference>
<dbReference type="InterPro" id="IPR018490">
    <property type="entry name" value="cNMP-bd_dom_sf"/>
</dbReference>
<feature type="domain" description="Cyclic nucleotide-binding" evidence="3">
    <location>
        <begin position="17"/>
        <end position="155"/>
    </location>
</feature>
<dbReference type="PROSITE" id="PS50042">
    <property type="entry name" value="CNMP_BINDING_3"/>
    <property type="match status" value="1"/>
</dbReference>
<dbReference type="Pfam" id="PF02826">
    <property type="entry name" value="2-Hacid_dh_C"/>
    <property type="match status" value="1"/>
</dbReference>
<sequence length="513" mass="56103">MKVSTPTVGSSHVFKKLWPDLSDDNIGILTAKMEAIDYDGGEVIFNEGDETDQFFIIMEGSADMFKAVGKGALAVDKTHAAVSQQGHNELVKLITLSPGDVAGESALFENEPMGATLIAAAGGVQMMRISVLTFRQILRTNESINTALLKSISRELRNFRISLGQALHVVDEASITMSVFDFKQHEAASFECAIEQFRQSRTINVKYLSVKLTDETVSLAAGSQIVCVFVNDIVNADILTRLAAFGIKCIALRCAGFNNVDLKVARALGMQVVRVPAYSPYAVAEHAVCLILALNRKIVYSHSRVKQGNFSLTGLSGFDLHGKTIGVIGTGKIGQCFIKIMLGFGCEVLCYDVYRNDEILSWGNVRYVDSLDELYQKSKIISLHCPLMPSTKYIINAESLKKMTRDVMIINTSRGPLVNTKDLIDGLKSGHVGYAGLDVYEEESAYFFEDLSDHVMTDDILARLMTFNNVIITSHQAFLTAEALEAIAQTTMSNVAEILDGKTDSSLTNSVPM</sequence>
<dbReference type="Gene3D" id="3.40.50.720">
    <property type="entry name" value="NAD(P)-binding Rossmann-like Domain"/>
    <property type="match status" value="2"/>
</dbReference>
<dbReference type="SMART" id="SM00100">
    <property type="entry name" value="cNMP"/>
    <property type="match status" value="1"/>
</dbReference>
<dbReference type="EMBL" id="JAFCIX010000332">
    <property type="protein sequence ID" value="KAH6594614.1"/>
    <property type="molecule type" value="Genomic_DNA"/>
</dbReference>
<dbReference type="InterPro" id="IPR006140">
    <property type="entry name" value="D-isomer_DH_NAD-bd"/>
</dbReference>
<dbReference type="SUPFAM" id="SSF51735">
    <property type="entry name" value="NAD(P)-binding Rossmann-fold domains"/>
    <property type="match status" value="1"/>
</dbReference>
<dbReference type="InterPro" id="IPR029752">
    <property type="entry name" value="D-isomer_DH_CS1"/>
</dbReference>
<reference evidence="4 5" key="1">
    <citation type="submission" date="2021-02" db="EMBL/GenBank/DDBJ databases">
        <title>Variation within the Batrachochytrium salamandrivorans European outbreak.</title>
        <authorList>
            <person name="Kelly M."/>
            <person name="Pasmans F."/>
            <person name="Shea T.P."/>
            <person name="Munoz J.F."/>
            <person name="Carranza S."/>
            <person name="Cuomo C.A."/>
            <person name="Martel A."/>
        </authorList>
    </citation>
    <scope>NUCLEOTIDE SEQUENCE [LARGE SCALE GENOMIC DNA]</scope>
    <source>
        <strain evidence="4 5">AMFP18/2</strain>
    </source>
</reference>
<dbReference type="InterPro" id="IPR036291">
    <property type="entry name" value="NAD(P)-bd_dom_sf"/>
</dbReference>
<dbReference type="PANTHER" id="PTHR43026:SF1">
    <property type="entry name" value="2-HYDROXYACID DEHYDROGENASE HOMOLOG 1-RELATED"/>
    <property type="match status" value="1"/>
</dbReference>
<dbReference type="Pfam" id="PF00027">
    <property type="entry name" value="cNMP_binding"/>
    <property type="match status" value="1"/>
</dbReference>
<dbReference type="InterPro" id="IPR000595">
    <property type="entry name" value="cNMP-bd_dom"/>
</dbReference>
<dbReference type="CDD" id="cd12183">
    <property type="entry name" value="LDH_like_2"/>
    <property type="match status" value="1"/>
</dbReference>
<comment type="similarity">
    <text evidence="1">Belongs to the D-isomer specific 2-hydroxyacid dehydrogenase family.</text>
</comment>
<dbReference type="Proteomes" id="UP001648503">
    <property type="component" value="Unassembled WGS sequence"/>
</dbReference>
<gene>
    <name evidence="4" type="ORF">BASA50_006563</name>
</gene>
<comment type="caution">
    <text evidence="4">The sequence shown here is derived from an EMBL/GenBank/DDBJ whole genome shotgun (WGS) entry which is preliminary data.</text>
</comment>
<evidence type="ECO:0000259" key="3">
    <source>
        <dbReference type="PROSITE" id="PS50042"/>
    </source>
</evidence>
<dbReference type="InterPro" id="IPR014710">
    <property type="entry name" value="RmlC-like_jellyroll"/>
</dbReference>
<evidence type="ECO:0000256" key="1">
    <source>
        <dbReference type="ARBA" id="ARBA00005854"/>
    </source>
</evidence>
<dbReference type="PANTHER" id="PTHR43026">
    <property type="entry name" value="2-HYDROXYACID DEHYDROGENASE HOMOLOG 1-RELATED"/>
    <property type="match status" value="1"/>
</dbReference>
<protein>
    <recommendedName>
        <fullName evidence="3">Cyclic nucleotide-binding domain-containing protein</fullName>
    </recommendedName>
</protein>
<accession>A0ABQ8F9T1</accession>
<dbReference type="SUPFAM" id="SSF51206">
    <property type="entry name" value="cAMP-binding domain-like"/>
    <property type="match status" value="1"/>
</dbReference>
<proteinExistence type="inferred from homology"/>
<keyword evidence="5" id="KW-1185">Reference proteome</keyword>
<dbReference type="PROSITE" id="PS00065">
    <property type="entry name" value="D_2_HYDROXYACID_DH_1"/>
    <property type="match status" value="1"/>
</dbReference>
<evidence type="ECO:0000313" key="4">
    <source>
        <dbReference type="EMBL" id="KAH6594614.1"/>
    </source>
</evidence>
<evidence type="ECO:0000256" key="2">
    <source>
        <dbReference type="ARBA" id="ARBA00023027"/>
    </source>
</evidence>
<evidence type="ECO:0000313" key="5">
    <source>
        <dbReference type="Proteomes" id="UP001648503"/>
    </source>
</evidence>
<keyword evidence="2" id="KW-0520">NAD</keyword>
<dbReference type="InterPro" id="IPR058205">
    <property type="entry name" value="D-LDH-like"/>
</dbReference>
<dbReference type="Gene3D" id="2.60.120.10">
    <property type="entry name" value="Jelly Rolls"/>
    <property type="match status" value="1"/>
</dbReference>
<dbReference type="SUPFAM" id="SSF52283">
    <property type="entry name" value="Formate/glycerate dehydrogenase catalytic domain-like"/>
    <property type="match status" value="1"/>
</dbReference>